<dbReference type="OrthoDB" id="336698at2"/>
<feature type="compositionally biased region" description="Basic and acidic residues" evidence="1">
    <location>
        <begin position="332"/>
        <end position="341"/>
    </location>
</feature>
<protein>
    <recommendedName>
        <fullName evidence="4">Catalase</fullName>
    </recommendedName>
</protein>
<dbReference type="PANTHER" id="PTHR36195">
    <property type="entry name" value="DOMAIN PROTEIN, PUTATIVE (AFU_ORTHOLOGUE AFUA_5G01990)-RELATED-RELATED"/>
    <property type="match status" value="1"/>
</dbReference>
<dbReference type="PANTHER" id="PTHR36195:SF4">
    <property type="entry name" value="DOMAIN PROTEIN, PUTATIVE (AFU_ORTHOLOGUE AFUA_5G01990)-RELATED"/>
    <property type="match status" value="1"/>
</dbReference>
<accession>A0A150QPL5</accession>
<organism evidence="2 3">
    <name type="scientific">Sorangium cellulosum</name>
    <name type="common">Polyangium cellulosum</name>
    <dbReference type="NCBI Taxonomy" id="56"/>
    <lineage>
        <taxon>Bacteria</taxon>
        <taxon>Pseudomonadati</taxon>
        <taxon>Myxococcota</taxon>
        <taxon>Polyangia</taxon>
        <taxon>Polyangiales</taxon>
        <taxon>Polyangiaceae</taxon>
        <taxon>Sorangium</taxon>
    </lineage>
</organism>
<evidence type="ECO:0000313" key="2">
    <source>
        <dbReference type="EMBL" id="KYF69598.1"/>
    </source>
</evidence>
<feature type="region of interest" description="Disordered" evidence="1">
    <location>
        <begin position="332"/>
        <end position="361"/>
    </location>
</feature>
<proteinExistence type="predicted"/>
<gene>
    <name evidence="2" type="ORF">BE15_36165</name>
</gene>
<name>A0A150QPL5_SORCE</name>
<reference evidence="2 3" key="1">
    <citation type="submission" date="2014-02" db="EMBL/GenBank/DDBJ databases">
        <title>The small core and large imbalanced accessory genome model reveals a collaborative survival strategy of Sorangium cellulosum strains in nature.</title>
        <authorList>
            <person name="Han K."/>
            <person name="Peng R."/>
            <person name="Blom J."/>
            <person name="Li Y.-Z."/>
        </authorList>
    </citation>
    <scope>NUCLEOTIDE SEQUENCE [LARGE SCALE GENOMIC DNA]</scope>
    <source>
        <strain evidence="2 3">So0008-312</strain>
    </source>
</reference>
<evidence type="ECO:0000313" key="3">
    <source>
        <dbReference type="Proteomes" id="UP000075260"/>
    </source>
</evidence>
<sequence length="361" mass="41199">MNTRLDLNEECPPPGEEDCVRRLTEMMKRSYERAYPAGESPALRGVHPKSNGCVRAHFIIDDGLPDELRQGVFREPRVYPAWVRFSSTSSRVQSDMRRDSRGMSIKLLDVPGEKILDGEKDATTQDFLMANTDVFFARSVADYAALMTATSAGKPLSFFFSCSPPRLRLRELMNYLSVMRKPLKNPLHARYWSQTPFRLGERAMKFSVVPRPCGAPWVDVEPGDDALKQAVARQLERGDWMFDFLVQLQTHPTRTPIEDPTIRWSEDVAPFHKVATMVIPAQRLDQPGRAEFEENLSFTPWHALPAHRPLGGLNRARRAVYEVISKLRHERNGVRREEPRALRPWRGRAPSSEHPARPGCA</sequence>
<dbReference type="RefSeq" id="WP_061608258.1">
    <property type="nucleotide sequence ID" value="NZ_JEMA01000459.1"/>
</dbReference>
<dbReference type="AlphaFoldDB" id="A0A150QPL5"/>
<comment type="caution">
    <text evidence="2">The sequence shown here is derived from an EMBL/GenBank/DDBJ whole genome shotgun (WGS) entry which is preliminary data.</text>
</comment>
<dbReference type="Gene3D" id="2.40.180.10">
    <property type="entry name" value="Catalase core domain"/>
    <property type="match status" value="1"/>
</dbReference>
<dbReference type="EMBL" id="JEMA01000459">
    <property type="protein sequence ID" value="KYF69598.1"/>
    <property type="molecule type" value="Genomic_DNA"/>
</dbReference>
<dbReference type="GO" id="GO:0020037">
    <property type="term" value="F:heme binding"/>
    <property type="evidence" value="ECO:0007669"/>
    <property type="project" value="InterPro"/>
</dbReference>
<dbReference type="SUPFAM" id="SSF56634">
    <property type="entry name" value="Heme-dependent catalase-like"/>
    <property type="match status" value="1"/>
</dbReference>
<evidence type="ECO:0008006" key="4">
    <source>
        <dbReference type="Google" id="ProtNLM"/>
    </source>
</evidence>
<evidence type="ECO:0000256" key="1">
    <source>
        <dbReference type="SAM" id="MobiDB-lite"/>
    </source>
</evidence>
<dbReference type="InterPro" id="IPR020835">
    <property type="entry name" value="Catalase_sf"/>
</dbReference>
<dbReference type="Proteomes" id="UP000075260">
    <property type="component" value="Unassembled WGS sequence"/>
</dbReference>
<dbReference type="CDD" id="cd08152">
    <property type="entry name" value="y4iL_like"/>
    <property type="match status" value="1"/>
</dbReference>